<evidence type="ECO:0000259" key="7">
    <source>
        <dbReference type="Pfam" id="PF07970"/>
    </source>
</evidence>
<dbReference type="Pfam" id="PF07970">
    <property type="entry name" value="COPIIcoated_ERV"/>
    <property type="match status" value="1"/>
</dbReference>
<evidence type="ECO:0000256" key="3">
    <source>
        <dbReference type="ARBA" id="ARBA00022692"/>
    </source>
</evidence>
<dbReference type="EMBL" id="CAJNOC010002176">
    <property type="protein sequence ID" value="CAF0916962.1"/>
    <property type="molecule type" value="Genomic_DNA"/>
</dbReference>
<reference evidence="9" key="1">
    <citation type="submission" date="2021-02" db="EMBL/GenBank/DDBJ databases">
        <authorList>
            <person name="Nowell W R."/>
        </authorList>
    </citation>
    <scope>NUCLEOTIDE SEQUENCE</scope>
    <source>
        <strain evidence="9">Ploen Becks lab</strain>
    </source>
</reference>
<feature type="transmembrane region" description="Helical" evidence="6">
    <location>
        <begin position="310"/>
        <end position="335"/>
    </location>
</feature>
<keyword evidence="4 6" id="KW-1133">Transmembrane helix</keyword>
<dbReference type="InterPro" id="IPR039542">
    <property type="entry name" value="Erv_N"/>
</dbReference>
<name>A0A814AMA5_9BILA</name>
<comment type="caution">
    <text evidence="9">The sequence shown here is derived from an EMBL/GenBank/DDBJ whole genome shotgun (WGS) entry which is preliminary data.</text>
</comment>
<dbReference type="InterPro" id="IPR045888">
    <property type="entry name" value="Erv"/>
</dbReference>
<keyword evidence="3 6" id="KW-0812">Transmembrane</keyword>
<evidence type="ECO:0000313" key="10">
    <source>
        <dbReference type="Proteomes" id="UP000663879"/>
    </source>
</evidence>
<keyword evidence="10" id="KW-1185">Reference proteome</keyword>
<feature type="domain" description="Endoplasmic reticulum vesicle transporter N-terminal" evidence="8">
    <location>
        <begin position="17"/>
        <end position="103"/>
    </location>
</feature>
<dbReference type="GO" id="GO:0033116">
    <property type="term" value="C:endoplasmic reticulum-Golgi intermediate compartment membrane"/>
    <property type="evidence" value="ECO:0007669"/>
    <property type="project" value="UniProtKB-SubCell"/>
</dbReference>
<proteinExistence type="inferred from homology"/>
<dbReference type="Pfam" id="PF13850">
    <property type="entry name" value="ERGIC_N"/>
    <property type="match status" value="1"/>
</dbReference>
<dbReference type="PANTHER" id="PTHR10984">
    <property type="entry name" value="ENDOPLASMIC RETICULUM-GOLGI INTERMEDIATE COMPARTMENT PROTEIN"/>
    <property type="match status" value="1"/>
</dbReference>
<feature type="domain" description="Endoplasmic reticulum vesicle transporter C-terminal" evidence="7">
    <location>
        <begin position="171"/>
        <end position="331"/>
    </location>
</feature>
<sequence length="344" mass="39115">MLRRRKEALVEVIQATKNLDAFPKLEDDYKELSSTRGTISLLVYGVILTLVCLNIRDYFSDSVKYSYDVDFDYDSKLKLNVDITVAMPCQSIGADVMDKSSKNTISNQNINMEDTWFELSPNQHKNHEFIANIYDNIRKDYHSLHSSLWHSFHKLPNSLGPREVYPHHGPDACRIHGTYDLNKIAGNFHIIIGKSVSFMGNHAHMVNFLAQTKANFSHRIDNFSFGDNSNLVHNALNFDIKVTESDKTSFQYFVSVVSTEINSNQAYQYSVTEKHREIDHGKDSHGTAGILFKYDISPLKVKVNYDGMGFLELLISLIGIIGGIFATSTMLNSIFQSFKDFLSK</sequence>
<evidence type="ECO:0000256" key="6">
    <source>
        <dbReference type="SAM" id="Phobius"/>
    </source>
</evidence>
<comment type="similarity">
    <text evidence="2">Belongs to the ERGIC family.</text>
</comment>
<dbReference type="Proteomes" id="UP000663879">
    <property type="component" value="Unassembled WGS sequence"/>
</dbReference>
<dbReference type="GO" id="GO:0005783">
    <property type="term" value="C:endoplasmic reticulum"/>
    <property type="evidence" value="ECO:0007669"/>
    <property type="project" value="TreeGrafter"/>
</dbReference>
<evidence type="ECO:0000259" key="8">
    <source>
        <dbReference type="Pfam" id="PF13850"/>
    </source>
</evidence>
<evidence type="ECO:0000256" key="4">
    <source>
        <dbReference type="ARBA" id="ARBA00022989"/>
    </source>
</evidence>
<keyword evidence="5 6" id="KW-0472">Membrane</keyword>
<dbReference type="OrthoDB" id="5541786at2759"/>
<dbReference type="GO" id="GO:0030134">
    <property type="term" value="C:COPII-coated ER to Golgi transport vesicle"/>
    <property type="evidence" value="ECO:0007669"/>
    <property type="project" value="TreeGrafter"/>
</dbReference>
<evidence type="ECO:0008006" key="11">
    <source>
        <dbReference type="Google" id="ProtNLM"/>
    </source>
</evidence>
<dbReference type="PANTHER" id="PTHR10984:SF30">
    <property type="entry name" value="ENDOPLASMIC RETICULUM-GOLGI INTERMEDIATE COMPARTMENT PROTEIN 2"/>
    <property type="match status" value="1"/>
</dbReference>
<evidence type="ECO:0000256" key="2">
    <source>
        <dbReference type="ARBA" id="ARBA00005648"/>
    </source>
</evidence>
<evidence type="ECO:0000313" key="9">
    <source>
        <dbReference type="EMBL" id="CAF0916962.1"/>
    </source>
</evidence>
<organism evidence="9 10">
    <name type="scientific">Brachionus calyciflorus</name>
    <dbReference type="NCBI Taxonomy" id="104777"/>
    <lineage>
        <taxon>Eukaryota</taxon>
        <taxon>Metazoa</taxon>
        <taxon>Spiralia</taxon>
        <taxon>Gnathifera</taxon>
        <taxon>Rotifera</taxon>
        <taxon>Eurotatoria</taxon>
        <taxon>Monogononta</taxon>
        <taxon>Pseudotrocha</taxon>
        <taxon>Ploima</taxon>
        <taxon>Brachionidae</taxon>
        <taxon>Brachionus</taxon>
    </lineage>
</organism>
<dbReference type="AlphaFoldDB" id="A0A814AMA5"/>
<dbReference type="InterPro" id="IPR012936">
    <property type="entry name" value="Erv_C"/>
</dbReference>
<dbReference type="GO" id="GO:0006888">
    <property type="term" value="P:endoplasmic reticulum to Golgi vesicle-mediated transport"/>
    <property type="evidence" value="ECO:0007669"/>
    <property type="project" value="TreeGrafter"/>
</dbReference>
<gene>
    <name evidence="9" type="ORF">OXX778_LOCUS12200</name>
</gene>
<protein>
    <recommendedName>
        <fullName evidence="11">Endoplasmic reticulum-Golgi intermediate compartment protein 2</fullName>
    </recommendedName>
</protein>
<accession>A0A814AMA5</accession>
<dbReference type="GO" id="GO:0006890">
    <property type="term" value="P:retrograde vesicle-mediated transport, Golgi to endoplasmic reticulum"/>
    <property type="evidence" value="ECO:0007669"/>
    <property type="project" value="TreeGrafter"/>
</dbReference>
<comment type="subcellular location">
    <subcellularLocation>
        <location evidence="1">Endoplasmic reticulum-Golgi intermediate compartment membrane</location>
        <topology evidence="1">Multi-pass membrane protein</topology>
    </subcellularLocation>
</comment>
<evidence type="ECO:0000256" key="5">
    <source>
        <dbReference type="ARBA" id="ARBA00023136"/>
    </source>
</evidence>
<evidence type="ECO:0000256" key="1">
    <source>
        <dbReference type="ARBA" id="ARBA00004457"/>
    </source>
</evidence>